<evidence type="ECO:0000313" key="1">
    <source>
        <dbReference type="EMBL" id="EFX77395.1"/>
    </source>
</evidence>
<gene>
    <name evidence="1" type="ORF">DAPPUDRAFT_106175</name>
</gene>
<dbReference type="HOGENOM" id="CLU_1403774_0_0_1"/>
<sequence length="194" mass="22274">MEHSGHLLESGVSFSNTQRVKLIFNNVRPGTKSLTILIFSFPSLCYDYATVPLAVEVMEDIPRLAIGQLEASSKYERKQQRKIGRIPYWCVREENEEEVGMKSGVLDRDDELLLHQSVEHYPSSILDDNFQILSEVSMKLSESNPRSIPIFKTSMTVFRVQNLMTVFRVQTSMTVFRVQNSMTVFRVQTSMTVL</sequence>
<dbReference type="Proteomes" id="UP000000305">
    <property type="component" value="Unassembled WGS sequence"/>
</dbReference>
<dbReference type="AlphaFoldDB" id="E9GTA4"/>
<dbReference type="KEGG" id="dpx:DAPPUDRAFT_106175"/>
<evidence type="ECO:0000313" key="2">
    <source>
        <dbReference type="Proteomes" id="UP000000305"/>
    </source>
</evidence>
<accession>E9GTA4</accession>
<proteinExistence type="predicted"/>
<dbReference type="EMBL" id="GL732563">
    <property type="protein sequence ID" value="EFX77395.1"/>
    <property type="molecule type" value="Genomic_DNA"/>
</dbReference>
<name>E9GTA4_DAPPU</name>
<keyword evidence="2" id="KW-1185">Reference proteome</keyword>
<organism evidence="1 2">
    <name type="scientific">Daphnia pulex</name>
    <name type="common">Water flea</name>
    <dbReference type="NCBI Taxonomy" id="6669"/>
    <lineage>
        <taxon>Eukaryota</taxon>
        <taxon>Metazoa</taxon>
        <taxon>Ecdysozoa</taxon>
        <taxon>Arthropoda</taxon>
        <taxon>Crustacea</taxon>
        <taxon>Branchiopoda</taxon>
        <taxon>Diplostraca</taxon>
        <taxon>Cladocera</taxon>
        <taxon>Anomopoda</taxon>
        <taxon>Daphniidae</taxon>
        <taxon>Daphnia</taxon>
    </lineage>
</organism>
<protein>
    <submittedName>
        <fullName evidence="1">Uncharacterized protein</fullName>
    </submittedName>
</protein>
<reference evidence="1 2" key="1">
    <citation type="journal article" date="2011" name="Science">
        <title>The ecoresponsive genome of Daphnia pulex.</title>
        <authorList>
            <person name="Colbourne J.K."/>
            <person name="Pfrender M.E."/>
            <person name="Gilbert D."/>
            <person name="Thomas W.K."/>
            <person name="Tucker A."/>
            <person name="Oakley T.H."/>
            <person name="Tokishita S."/>
            <person name="Aerts A."/>
            <person name="Arnold G.J."/>
            <person name="Basu M.K."/>
            <person name="Bauer D.J."/>
            <person name="Caceres C.E."/>
            <person name="Carmel L."/>
            <person name="Casola C."/>
            <person name="Choi J.H."/>
            <person name="Detter J.C."/>
            <person name="Dong Q."/>
            <person name="Dusheyko S."/>
            <person name="Eads B.D."/>
            <person name="Frohlich T."/>
            <person name="Geiler-Samerotte K.A."/>
            <person name="Gerlach D."/>
            <person name="Hatcher P."/>
            <person name="Jogdeo S."/>
            <person name="Krijgsveld J."/>
            <person name="Kriventseva E.V."/>
            <person name="Kultz D."/>
            <person name="Laforsch C."/>
            <person name="Lindquist E."/>
            <person name="Lopez J."/>
            <person name="Manak J.R."/>
            <person name="Muller J."/>
            <person name="Pangilinan J."/>
            <person name="Patwardhan R.P."/>
            <person name="Pitluck S."/>
            <person name="Pritham E.J."/>
            <person name="Rechtsteiner A."/>
            <person name="Rho M."/>
            <person name="Rogozin I.B."/>
            <person name="Sakarya O."/>
            <person name="Salamov A."/>
            <person name="Schaack S."/>
            <person name="Shapiro H."/>
            <person name="Shiga Y."/>
            <person name="Skalitzky C."/>
            <person name="Smith Z."/>
            <person name="Souvorov A."/>
            <person name="Sung W."/>
            <person name="Tang Z."/>
            <person name="Tsuchiya D."/>
            <person name="Tu H."/>
            <person name="Vos H."/>
            <person name="Wang M."/>
            <person name="Wolf Y.I."/>
            <person name="Yamagata H."/>
            <person name="Yamada T."/>
            <person name="Ye Y."/>
            <person name="Shaw J.R."/>
            <person name="Andrews J."/>
            <person name="Crease T.J."/>
            <person name="Tang H."/>
            <person name="Lucas S.M."/>
            <person name="Robertson H.M."/>
            <person name="Bork P."/>
            <person name="Koonin E.V."/>
            <person name="Zdobnov E.M."/>
            <person name="Grigoriev I.V."/>
            <person name="Lynch M."/>
            <person name="Boore J.L."/>
        </authorList>
    </citation>
    <scope>NUCLEOTIDE SEQUENCE [LARGE SCALE GENOMIC DNA]</scope>
</reference>
<dbReference type="InParanoid" id="E9GTA4"/>